<dbReference type="InterPro" id="IPR036736">
    <property type="entry name" value="ACP-like_sf"/>
</dbReference>
<accession>A0A840IRY4</accession>
<dbReference type="PROSITE" id="PS50075">
    <property type="entry name" value="CARRIER"/>
    <property type="match status" value="1"/>
</dbReference>
<name>A0A840IRY4_9PSEU</name>
<comment type="caution">
    <text evidence="2">The sequence shown here is derived from an EMBL/GenBank/DDBJ whole genome shotgun (WGS) entry which is preliminary data.</text>
</comment>
<protein>
    <submittedName>
        <fullName evidence="2">Aryl carrier-like protein</fullName>
    </submittedName>
</protein>
<gene>
    <name evidence="2" type="ORF">BJY18_001622</name>
</gene>
<evidence type="ECO:0000313" key="2">
    <source>
        <dbReference type="EMBL" id="MBB4684137.1"/>
    </source>
</evidence>
<reference evidence="2 3" key="1">
    <citation type="submission" date="2020-08" db="EMBL/GenBank/DDBJ databases">
        <title>Sequencing the genomes of 1000 actinobacteria strains.</title>
        <authorList>
            <person name="Klenk H.-P."/>
        </authorList>
    </citation>
    <scope>NUCLEOTIDE SEQUENCE [LARGE SCALE GENOMIC DNA]</scope>
    <source>
        <strain evidence="2 3">DSM 45859</strain>
    </source>
</reference>
<dbReference type="Pfam" id="PF00550">
    <property type="entry name" value="PP-binding"/>
    <property type="match status" value="1"/>
</dbReference>
<dbReference type="RefSeq" id="WP_184779012.1">
    <property type="nucleotide sequence ID" value="NZ_JACHMG010000001.1"/>
</dbReference>
<evidence type="ECO:0000313" key="3">
    <source>
        <dbReference type="Proteomes" id="UP000581769"/>
    </source>
</evidence>
<feature type="domain" description="Carrier" evidence="1">
    <location>
        <begin position="1"/>
        <end position="77"/>
    </location>
</feature>
<proteinExistence type="predicted"/>
<dbReference type="InterPro" id="IPR009081">
    <property type="entry name" value="PP-bd_ACP"/>
</dbReference>
<sequence>MSGLSADQVRADLAELLDCEPGELTPDTDLTDLGLDSMRIMGLVEKWRAAGAQRLEFADLAEDPRLCRWTRLLAGEPE</sequence>
<dbReference type="AlphaFoldDB" id="A0A840IRY4"/>
<dbReference type="Gene3D" id="1.10.1200.10">
    <property type="entry name" value="ACP-like"/>
    <property type="match status" value="1"/>
</dbReference>
<organism evidence="2 3">
    <name type="scientific">Amycolatopsis jiangsuensis</name>
    <dbReference type="NCBI Taxonomy" id="1181879"/>
    <lineage>
        <taxon>Bacteria</taxon>
        <taxon>Bacillati</taxon>
        <taxon>Actinomycetota</taxon>
        <taxon>Actinomycetes</taxon>
        <taxon>Pseudonocardiales</taxon>
        <taxon>Pseudonocardiaceae</taxon>
        <taxon>Amycolatopsis</taxon>
    </lineage>
</organism>
<keyword evidence="3" id="KW-1185">Reference proteome</keyword>
<evidence type="ECO:0000259" key="1">
    <source>
        <dbReference type="PROSITE" id="PS50075"/>
    </source>
</evidence>
<dbReference type="SUPFAM" id="SSF47336">
    <property type="entry name" value="ACP-like"/>
    <property type="match status" value="1"/>
</dbReference>
<dbReference type="Proteomes" id="UP000581769">
    <property type="component" value="Unassembled WGS sequence"/>
</dbReference>
<dbReference type="EMBL" id="JACHMG010000001">
    <property type="protein sequence ID" value="MBB4684137.1"/>
    <property type="molecule type" value="Genomic_DNA"/>
</dbReference>